<feature type="region of interest" description="Disordered" evidence="1">
    <location>
        <begin position="28"/>
        <end position="51"/>
    </location>
</feature>
<dbReference type="HOGENOM" id="CLU_024794_0_0_11"/>
<dbReference type="EMBL" id="CP001738">
    <property type="protein sequence ID" value="ACY97416.1"/>
    <property type="molecule type" value="Genomic_DNA"/>
</dbReference>
<dbReference type="InterPro" id="IPR043746">
    <property type="entry name" value="DUF5691"/>
</dbReference>
<dbReference type="KEGG" id="tcu:Tcur_1843"/>
<dbReference type="RefSeq" id="WP_012852200.1">
    <property type="nucleotide sequence ID" value="NC_013510.1"/>
</dbReference>
<evidence type="ECO:0000313" key="3">
    <source>
        <dbReference type="Proteomes" id="UP000001918"/>
    </source>
</evidence>
<protein>
    <submittedName>
        <fullName evidence="2">Uncharacterized protein</fullName>
    </submittedName>
</protein>
<organism evidence="2 3">
    <name type="scientific">Thermomonospora curvata (strain ATCC 19995 / DSM 43183 / JCM 3096 / KCTC 9072 / NBRC 15933 / NCIMB 10081 / Henssen B9)</name>
    <dbReference type="NCBI Taxonomy" id="471852"/>
    <lineage>
        <taxon>Bacteria</taxon>
        <taxon>Bacillati</taxon>
        <taxon>Actinomycetota</taxon>
        <taxon>Actinomycetes</taxon>
        <taxon>Streptosporangiales</taxon>
        <taxon>Thermomonosporaceae</taxon>
        <taxon>Thermomonospora</taxon>
    </lineage>
</organism>
<accession>D1ACS7</accession>
<name>D1ACS7_THECD</name>
<dbReference type="AlphaFoldDB" id="D1ACS7"/>
<proteinExistence type="predicted"/>
<sequence>MSTWAEHVSTALLGTRRRPVPALAVRLAPEDDGESAPRSSHGGAGGIPAGADPAGALLEQAAVLTVQRRAGRRAGSAAEHAVIAPAPAETLPVVPPAAARRLAQILAGDRLPLLPQWLQAAAERGFRVPPALLPDLLERGRADRSLRPAIMRAAGRRGVWLALHNTDWAYLVNEGGDLGDDDPRVWRTGTRSRRIAYLTRLRGRDPGAARRALADSWRSEPAPDRAAFLATFARGLSPDDEEFLEKALDDRAKDVRQVAADLLAELPGSAYGRRMAERAKSCVRVEEHVAEGRRHVRIVVELPHAHDEGMARDGIPFHPAGSFAPAGGSGAPVGTRAGWLREILARTPLETWTDLLGMPACEVVRLPVTGPEAKTGRRRGKAGAKDDSWARDVHIGWVRAALRLRDAQWARALLADGAVPAEEAAALADLVGLLPAGEREPMAAALIRRLGDASWALTALERIPGPWAGELADLVIELLVAAAQEEERRRGGRAGHRLAPLCKLAGTHLAPEVAPRLAALGLPGSWPVQELIDSLRFRHQMLRELA</sequence>
<dbReference type="eggNOG" id="COG5094">
    <property type="taxonomic scope" value="Bacteria"/>
</dbReference>
<keyword evidence="3" id="KW-1185">Reference proteome</keyword>
<reference evidence="2 3" key="1">
    <citation type="journal article" date="2011" name="Stand. Genomic Sci.">
        <title>Complete genome sequence of Thermomonospora curvata type strain (B9).</title>
        <authorList>
            <person name="Chertkov O."/>
            <person name="Sikorski J."/>
            <person name="Nolan M."/>
            <person name="Lapidus A."/>
            <person name="Lucas S."/>
            <person name="Del Rio T.G."/>
            <person name="Tice H."/>
            <person name="Cheng J.F."/>
            <person name="Goodwin L."/>
            <person name="Pitluck S."/>
            <person name="Liolios K."/>
            <person name="Ivanova N."/>
            <person name="Mavromatis K."/>
            <person name="Mikhailova N."/>
            <person name="Ovchinnikova G."/>
            <person name="Pati A."/>
            <person name="Chen A."/>
            <person name="Palaniappan K."/>
            <person name="Djao O.D."/>
            <person name="Land M."/>
            <person name="Hauser L."/>
            <person name="Chang Y.J."/>
            <person name="Jeffries C.D."/>
            <person name="Brettin T."/>
            <person name="Han C."/>
            <person name="Detter J.C."/>
            <person name="Rohde M."/>
            <person name="Goker M."/>
            <person name="Woyke T."/>
            <person name="Bristow J."/>
            <person name="Eisen J.A."/>
            <person name="Markowitz V."/>
            <person name="Hugenholtz P."/>
            <person name="Klenk H.P."/>
            <person name="Kyrpides N.C."/>
        </authorList>
    </citation>
    <scope>NUCLEOTIDE SEQUENCE [LARGE SCALE GENOMIC DNA]</scope>
    <source>
        <strain evidence="3">ATCC 19995 / DSM 43183 / JCM 3096 / KCTC 9072 / NBRC 15933 / NCIMB 10081 / Henssen B9</strain>
    </source>
</reference>
<dbReference type="Pfam" id="PF18944">
    <property type="entry name" value="DUF5691"/>
    <property type="match status" value="1"/>
</dbReference>
<evidence type="ECO:0000313" key="2">
    <source>
        <dbReference type="EMBL" id="ACY97416.1"/>
    </source>
</evidence>
<dbReference type="STRING" id="471852.Tcur_1843"/>
<gene>
    <name evidence="2" type="ordered locus">Tcur_1843</name>
</gene>
<evidence type="ECO:0000256" key="1">
    <source>
        <dbReference type="SAM" id="MobiDB-lite"/>
    </source>
</evidence>
<dbReference type="Proteomes" id="UP000001918">
    <property type="component" value="Chromosome"/>
</dbReference>